<dbReference type="Pfam" id="PF02958">
    <property type="entry name" value="EcKL"/>
    <property type="match status" value="1"/>
</dbReference>
<feature type="domain" description="CHK kinase-like" evidence="1">
    <location>
        <begin position="33"/>
        <end position="228"/>
    </location>
</feature>
<name>T1GDM5_MEGSC</name>
<dbReference type="EMBL" id="CAQQ02172023">
    <property type="status" value="NOT_ANNOTATED_CDS"/>
    <property type="molecule type" value="Genomic_DNA"/>
</dbReference>
<dbReference type="SMART" id="SM00587">
    <property type="entry name" value="CHK"/>
    <property type="match status" value="1"/>
</dbReference>
<reference evidence="2" key="2">
    <citation type="submission" date="2015-06" db="UniProtKB">
        <authorList>
            <consortium name="EnsemblMetazoa"/>
        </authorList>
    </citation>
    <scope>IDENTIFICATION</scope>
</reference>
<dbReference type="PANTHER" id="PTHR11012">
    <property type="entry name" value="PROTEIN KINASE-LIKE DOMAIN-CONTAINING"/>
    <property type="match status" value="1"/>
</dbReference>
<sequence length="296" mass="34197">MYQDIIPRMEILLKDSHFGAKMYYAQRQPIYTIAFEDLKVKGFTTAVRQDLLDEEHCRMIMSKLGQFHATSMVLAQRDPSVINKYTGGMLGSVTVNQSDTFKKMFGGQLRYLGNLAKTWPGYEQIGEKLLRFYDNFNNNLVNSAARRPTDITVLNHGDLWVNNFMFKYGQGQRPIDSLLVDFQLCYYGSPGHDINFFLNSSVKLEVLKRLRESFVETYYNSLKSTLEECQFEKIPTLADVKKQVRSRERVGLFALFAFLPIVTMDEETSKESSIDNLSNEENANKVFSKIFKNEKL</sequence>
<evidence type="ECO:0000259" key="1">
    <source>
        <dbReference type="SMART" id="SM00587"/>
    </source>
</evidence>
<evidence type="ECO:0000313" key="3">
    <source>
        <dbReference type="Proteomes" id="UP000015102"/>
    </source>
</evidence>
<dbReference type="Gene3D" id="3.90.1200.10">
    <property type="match status" value="1"/>
</dbReference>
<evidence type="ECO:0000313" key="2">
    <source>
        <dbReference type="EnsemblMetazoa" id="MESCA001414-PA"/>
    </source>
</evidence>
<dbReference type="Proteomes" id="UP000015102">
    <property type="component" value="Unassembled WGS sequence"/>
</dbReference>
<dbReference type="OMA" id="VFWIRVL"/>
<dbReference type="PANTHER" id="PTHR11012:SF56">
    <property type="entry name" value="CHK KINASE-LIKE DOMAIN-CONTAINING PROTEIN-RELATED"/>
    <property type="match status" value="1"/>
</dbReference>
<accession>T1GDM5</accession>
<protein>
    <recommendedName>
        <fullName evidence="1">CHK kinase-like domain-containing protein</fullName>
    </recommendedName>
</protein>
<dbReference type="AlphaFoldDB" id="T1GDM5"/>
<dbReference type="EMBL" id="CAQQ02172024">
    <property type="status" value="NOT_ANNOTATED_CDS"/>
    <property type="molecule type" value="Genomic_DNA"/>
</dbReference>
<dbReference type="HOGENOM" id="CLU_010718_0_1_1"/>
<dbReference type="InterPro" id="IPR004119">
    <property type="entry name" value="EcKL"/>
</dbReference>
<keyword evidence="3" id="KW-1185">Reference proteome</keyword>
<proteinExistence type="predicted"/>
<dbReference type="InterPro" id="IPR011009">
    <property type="entry name" value="Kinase-like_dom_sf"/>
</dbReference>
<organism evidence="2 3">
    <name type="scientific">Megaselia scalaris</name>
    <name type="common">Humpbacked fly</name>
    <name type="synonym">Phora scalaris</name>
    <dbReference type="NCBI Taxonomy" id="36166"/>
    <lineage>
        <taxon>Eukaryota</taxon>
        <taxon>Metazoa</taxon>
        <taxon>Ecdysozoa</taxon>
        <taxon>Arthropoda</taxon>
        <taxon>Hexapoda</taxon>
        <taxon>Insecta</taxon>
        <taxon>Pterygota</taxon>
        <taxon>Neoptera</taxon>
        <taxon>Endopterygota</taxon>
        <taxon>Diptera</taxon>
        <taxon>Brachycera</taxon>
        <taxon>Muscomorpha</taxon>
        <taxon>Platypezoidea</taxon>
        <taxon>Phoridae</taxon>
        <taxon>Megaseliini</taxon>
        <taxon>Megaselia</taxon>
    </lineage>
</organism>
<dbReference type="SUPFAM" id="SSF56112">
    <property type="entry name" value="Protein kinase-like (PK-like)"/>
    <property type="match status" value="1"/>
</dbReference>
<reference evidence="3" key="1">
    <citation type="submission" date="2013-02" db="EMBL/GenBank/DDBJ databases">
        <authorList>
            <person name="Hughes D."/>
        </authorList>
    </citation>
    <scope>NUCLEOTIDE SEQUENCE</scope>
    <source>
        <strain>Durham</strain>
        <strain evidence="3">NC isolate 2 -- Noor lab</strain>
    </source>
</reference>
<dbReference type="EnsemblMetazoa" id="MESCA001414-RA">
    <property type="protein sequence ID" value="MESCA001414-PA"/>
    <property type="gene ID" value="MESCA001414"/>
</dbReference>
<dbReference type="InterPro" id="IPR015897">
    <property type="entry name" value="CHK_kinase-like"/>
</dbReference>